<proteinExistence type="predicted"/>
<reference evidence="1 2" key="1">
    <citation type="submission" date="2019-03" db="EMBL/GenBank/DDBJ databases">
        <title>Nematode-trapping fungi genome.</title>
        <authorList>
            <person name="Vidal-Diez De Ulzurrun G."/>
        </authorList>
    </citation>
    <scope>NUCLEOTIDE SEQUENCE [LARGE SCALE GENOMIC DNA]</scope>
    <source>
        <strain evidence="1 2">TWF154</strain>
    </source>
</reference>
<accession>A0A7C8PMM2</accession>
<name>A0A7C8PMM2_ORBOL</name>
<protein>
    <submittedName>
        <fullName evidence="1">Uncharacterized protein</fullName>
    </submittedName>
</protein>
<evidence type="ECO:0000313" key="2">
    <source>
        <dbReference type="Proteomes" id="UP000297595"/>
    </source>
</evidence>
<dbReference type="Proteomes" id="UP000297595">
    <property type="component" value="Unassembled WGS sequence"/>
</dbReference>
<gene>
    <name evidence="1" type="ORF">EYR41_010965</name>
</gene>
<dbReference type="AlphaFoldDB" id="A0A7C8PMM2"/>
<organism evidence="1 2">
    <name type="scientific">Orbilia oligospora</name>
    <name type="common">Nematode-trapping fungus</name>
    <name type="synonym">Arthrobotrys oligospora</name>
    <dbReference type="NCBI Taxonomy" id="2813651"/>
    <lineage>
        <taxon>Eukaryota</taxon>
        <taxon>Fungi</taxon>
        <taxon>Dikarya</taxon>
        <taxon>Ascomycota</taxon>
        <taxon>Pezizomycotina</taxon>
        <taxon>Orbiliomycetes</taxon>
        <taxon>Orbiliales</taxon>
        <taxon>Orbiliaceae</taxon>
        <taxon>Orbilia</taxon>
    </lineage>
</organism>
<evidence type="ECO:0000313" key="1">
    <source>
        <dbReference type="EMBL" id="TGJ63015.1"/>
    </source>
</evidence>
<dbReference type="EMBL" id="SOZJ01000008">
    <property type="protein sequence ID" value="TGJ63015.1"/>
    <property type="molecule type" value="Genomic_DNA"/>
</dbReference>
<comment type="caution">
    <text evidence="1">The sequence shown here is derived from an EMBL/GenBank/DDBJ whole genome shotgun (WGS) entry which is preliminary data.</text>
</comment>
<sequence>MAPNSPVFLTLRPESTVGRSKLGHSTYIEEDNQTLCMQQALTWVSNFKPWLASEPARSVDLSLATAQAIIPL</sequence>